<protein>
    <recommendedName>
        <fullName evidence="2">Restriction system protein Mrr-like N-terminal domain-containing protein</fullName>
    </recommendedName>
</protein>
<sequence>MPNIEVSQETLDRLKSLAEPLVDTADTVIARLIAAHNGQHNGRAESTVASLKTETRRSHTVPRKRGRKGERARKGERTPTEEFYEPLLQVLAAAGGHLPAVDAINRVGQVMADRLNEVDRARLPSGEVRWRNSVRWARQRLEEHGRLDPKAPYGVWKVTQAARP</sequence>
<dbReference type="Proteomes" id="UP000318834">
    <property type="component" value="Unassembled WGS sequence"/>
</dbReference>
<evidence type="ECO:0000259" key="2">
    <source>
        <dbReference type="Pfam" id="PF14338"/>
    </source>
</evidence>
<evidence type="ECO:0000256" key="1">
    <source>
        <dbReference type="SAM" id="MobiDB-lite"/>
    </source>
</evidence>
<proteinExistence type="predicted"/>
<reference evidence="3 4" key="1">
    <citation type="journal article" date="2019" name="Nat. Microbiol.">
        <title>Mediterranean grassland soil C-N compound turnover is dependent on rainfall and depth, and is mediated by genomically divergent microorganisms.</title>
        <authorList>
            <person name="Diamond S."/>
            <person name="Andeer P.F."/>
            <person name="Li Z."/>
            <person name="Crits-Christoph A."/>
            <person name="Burstein D."/>
            <person name="Anantharaman K."/>
            <person name="Lane K.R."/>
            <person name="Thomas B.C."/>
            <person name="Pan C."/>
            <person name="Northen T.R."/>
            <person name="Banfield J.F."/>
        </authorList>
    </citation>
    <scope>NUCLEOTIDE SEQUENCE [LARGE SCALE GENOMIC DNA]</scope>
    <source>
        <strain evidence="3">NP_8</strain>
    </source>
</reference>
<accession>A0A537IYH2</accession>
<dbReference type="Pfam" id="PF14338">
    <property type="entry name" value="Mrr_N"/>
    <property type="match status" value="1"/>
</dbReference>
<feature type="domain" description="Restriction system protein Mrr-like N-terminal" evidence="2">
    <location>
        <begin position="82"/>
        <end position="163"/>
    </location>
</feature>
<organism evidence="3 4">
    <name type="scientific">Candidatus Segetimicrobium genomatis</name>
    <dbReference type="NCBI Taxonomy" id="2569760"/>
    <lineage>
        <taxon>Bacteria</taxon>
        <taxon>Bacillati</taxon>
        <taxon>Candidatus Sysuimicrobiota</taxon>
        <taxon>Candidatus Sysuimicrobiia</taxon>
        <taxon>Candidatus Sysuimicrobiales</taxon>
        <taxon>Candidatus Segetimicrobiaceae</taxon>
        <taxon>Candidatus Segetimicrobium</taxon>
    </lineage>
</organism>
<feature type="compositionally biased region" description="Basic residues" evidence="1">
    <location>
        <begin position="58"/>
        <end position="71"/>
    </location>
</feature>
<dbReference type="EMBL" id="VBAP01000025">
    <property type="protein sequence ID" value="TMI76333.1"/>
    <property type="molecule type" value="Genomic_DNA"/>
</dbReference>
<gene>
    <name evidence="3" type="ORF">E6H05_03895</name>
</gene>
<dbReference type="InterPro" id="IPR025745">
    <property type="entry name" value="Mrr-like_N_dom"/>
</dbReference>
<evidence type="ECO:0000313" key="3">
    <source>
        <dbReference type="EMBL" id="TMI76333.1"/>
    </source>
</evidence>
<name>A0A537IYH2_9BACT</name>
<dbReference type="AlphaFoldDB" id="A0A537IYH2"/>
<evidence type="ECO:0000313" key="4">
    <source>
        <dbReference type="Proteomes" id="UP000318834"/>
    </source>
</evidence>
<feature type="region of interest" description="Disordered" evidence="1">
    <location>
        <begin position="39"/>
        <end position="80"/>
    </location>
</feature>
<comment type="caution">
    <text evidence="3">The sequence shown here is derived from an EMBL/GenBank/DDBJ whole genome shotgun (WGS) entry which is preliminary data.</text>
</comment>